<dbReference type="SUPFAM" id="SSF46785">
    <property type="entry name" value="Winged helix' DNA-binding domain"/>
    <property type="match status" value="1"/>
</dbReference>
<comment type="caution">
    <text evidence="6">The sequence shown here is derived from an EMBL/GenBank/DDBJ whole genome shotgun (WGS) entry which is preliminary data.</text>
</comment>
<protein>
    <submittedName>
        <fullName evidence="6">LysR family transcriptional regulator</fullName>
    </submittedName>
</protein>
<dbReference type="InterPro" id="IPR058163">
    <property type="entry name" value="LysR-type_TF_proteobact-type"/>
</dbReference>
<proteinExistence type="inferred from homology"/>
<dbReference type="InterPro" id="IPR036390">
    <property type="entry name" value="WH_DNA-bd_sf"/>
</dbReference>
<sequence length="296" mass="31610">MFDWDDLRIFIAAARAGSLGGAAVRLGVDAATVGRRVARLESTLKSTLVVRSTTGLQLTAAGAQLLDMGLEAESAMEAAARVTQADTLAGVVRISASEGFGVSIVAPALPALRRTSPGLRIELAATSGFLSPTRREVDMAITLAAPDAARLIVEPLTPYQLALYASPDHLAQHGAPQTVDDLTAFDIVGYIDDLIYAPELRYLDEVRPGLTPHVASSSIRAQKEIIAGGGGIGVLPCFLAEGLVRVLPSILIERRFWLATHRDVHDTARMRTVRTWLKALCDARQSSLRPFAPIAR</sequence>
<dbReference type="EMBL" id="SPVH01000001">
    <property type="protein sequence ID" value="TFW15118.1"/>
    <property type="molecule type" value="Genomic_DNA"/>
</dbReference>
<evidence type="ECO:0000256" key="3">
    <source>
        <dbReference type="ARBA" id="ARBA00023125"/>
    </source>
</evidence>
<dbReference type="RefSeq" id="WP_135193115.1">
    <property type="nucleotide sequence ID" value="NZ_SPVH01000001.1"/>
</dbReference>
<evidence type="ECO:0000256" key="4">
    <source>
        <dbReference type="ARBA" id="ARBA00023163"/>
    </source>
</evidence>
<dbReference type="OrthoDB" id="9787460at2"/>
<dbReference type="Proteomes" id="UP000298216">
    <property type="component" value="Unassembled WGS sequence"/>
</dbReference>
<dbReference type="GO" id="GO:0003700">
    <property type="term" value="F:DNA-binding transcription factor activity"/>
    <property type="evidence" value="ECO:0007669"/>
    <property type="project" value="InterPro"/>
</dbReference>
<dbReference type="PANTHER" id="PTHR30537:SF3">
    <property type="entry name" value="TRANSCRIPTIONAL REGULATORY PROTEIN"/>
    <property type="match status" value="1"/>
</dbReference>
<feature type="domain" description="HTH lysR-type" evidence="5">
    <location>
        <begin position="2"/>
        <end position="59"/>
    </location>
</feature>
<comment type="similarity">
    <text evidence="1">Belongs to the LysR transcriptional regulatory family.</text>
</comment>
<organism evidence="6 7">
    <name type="scientific">Brevundimonas intermedia</name>
    <dbReference type="NCBI Taxonomy" id="74315"/>
    <lineage>
        <taxon>Bacteria</taxon>
        <taxon>Pseudomonadati</taxon>
        <taxon>Pseudomonadota</taxon>
        <taxon>Alphaproteobacteria</taxon>
        <taxon>Caulobacterales</taxon>
        <taxon>Caulobacteraceae</taxon>
        <taxon>Brevundimonas</taxon>
    </lineage>
</organism>
<dbReference type="Gene3D" id="1.10.10.10">
    <property type="entry name" value="Winged helix-like DNA-binding domain superfamily/Winged helix DNA-binding domain"/>
    <property type="match status" value="1"/>
</dbReference>
<dbReference type="InterPro" id="IPR005119">
    <property type="entry name" value="LysR_subst-bd"/>
</dbReference>
<evidence type="ECO:0000259" key="5">
    <source>
        <dbReference type="PROSITE" id="PS50931"/>
    </source>
</evidence>
<dbReference type="SUPFAM" id="SSF53850">
    <property type="entry name" value="Periplasmic binding protein-like II"/>
    <property type="match status" value="1"/>
</dbReference>
<dbReference type="PANTHER" id="PTHR30537">
    <property type="entry name" value="HTH-TYPE TRANSCRIPTIONAL REGULATOR"/>
    <property type="match status" value="1"/>
</dbReference>
<gene>
    <name evidence="6" type="ORF">EGY25_00545</name>
</gene>
<keyword evidence="2" id="KW-0805">Transcription regulation</keyword>
<keyword evidence="4" id="KW-0804">Transcription</keyword>
<accession>A0A4Y9S6G4</accession>
<dbReference type="GO" id="GO:0006351">
    <property type="term" value="P:DNA-templated transcription"/>
    <property type="evidence" value="ECO:0007669"/>
    <property type="project" value="TreeGrafter"/>
</dbReference>
<dbReference type="PROSITE" id="PS50931">
    <property type="entry name" value="HTH_LYSR"/>
    <property type="match status" value="1"/>
</dbReference>
<evidence type="ECO:0000313" key="6">
    <source>
        <dbReference type="EMBL" id="TFW15118.1"/>
    </source>
</evidence>
<dbReference type="InterPro" id="IPR036388">
    <property type="entry name" value="WH-like_DNA-bd_sf"/>
</dbReference>
<name>A0A4Y9S6G4_9CAUL</name>
<dbReference type="Gene3D" id="3.40.190.290">
    <property type="match status" value="1"/>
</dbReference>
<evidence type="ECO:0000313" key="7">
    <source>
        <dbReference type="Proteomes" id="UP000298216"/>
    </source>
</evidence>
<keyword evidence="3" id="KW-0238">DNA-binding</keyword>
<dbReference type="InterPro" id="IPR000847">
    <property type="entry name" value="LysR_HTH_N"/>
</dbReference>
<evidence type="ECO:0000256" key="1">
    <source>
        <dbReference type="ARBA" id="ARBA00009437"/>
    </source>
</evidence>
<dbReference type="AlphaFoldDB" id="A0A4Y9S6G4"/>
<dbReference type="Pfam" id="PF00126">
    <property type="entry name" value="HTH_1"/>
    <property type="match status" value="1"/>
</dbReference>
<evidence type="ECO:0000256" key="2">
    <source>
        <dbReference type="ARBA" id="ARBA00023015"/>
    </source>
</evidence>
<dbReference type="Pfam" id="PF03466">
    <property type="entry name" value="LysR_substrate"/>
    <property type="match status" value="1"/>
</dbReference>
<reference evidence="6 7" key="1">
    <citation type="submission" date="2019-03" db="EMBL/GenBank/DDBJ databases">
        <title>Draft genome of Brevundimonas sp. a heavy metal resistant soil bacteria.</title>
        <authorList>
            <person name="Soto J."/>
        </authorList>
    </citation>
    <scope>NUCLEOTIDE SEQUENCE [LARGE SCALE GENOMIC DNA]</scope>
    <source>
        <strain evidence="6 7">B-10</strain>
    </source>
</reference>
<dbReference type="GO" id="GO:0043565">
    <property type="term" value="F:sequence-specific DNA binding"/>
    <property type="evidence" value="ECO:0007669"/>
    <property type="project" value="TreeGrafter"/>
</dbReference>
<keyword evidence="7" id="KW-1185">Reference proteome</keyword>